<dbReference type="EMBL" id="CAUDLI010000008">
    <property type="protein sequence ID" value="CAJ0893247.1"/>
    <property type="molecule type" value="Genomic_DNA"/>
</dbReference>
<dbReference type="Proteomes" id="UP001189792">
    <property type="component" value="Unassembled WGS sequence"/>
</dbReference>
<gene>
    <name evidence="1" type="ORF">R77564_03696</name>
</gene>
<evidence type="ECO:0008006" key="3">
    <source>
        <dbReference type="Google" id="ProtNLM"/>
    </source>
</evidence>
<accession>A0ABN9KFH2</accession>
<dbReference type="InterPro" id="IPR025048">
    <property type="entry name" value="DUF3987"/>
</dbReference>
<organism evidence="1 2">
    <name type="scientific">Ralstonia flatus</name>
    <dbReference type="NCBI Taxonomy" id="3058601"/>
    <lineage>
        <taxon>Bacteria</taxon>
        <taxon>Pseudomonadati</taxon>
        <taxon>Pseudomonadota</taxon>
        <taxon>Betaproteobacteria</taxon>
        <taxon>Burkholderiales</taxon>
        <taxon>Burkholderiaceae</taxon>
        <taxon>Ralstonia</taxon>
    </lineage>
</organism>
<evidence type="ECO:0000313" key="2">
    <source>
        <dbReference type="Proteomes" id="UP001189792"/>
    </source>
</evidence>
<keyword evidence="2" id="KW-1185">Reference proteome</keyword>
<protein>
    <recommendedName>
        <fullName evidence="3">DUF3987 domain-containing protein</fullName>
    </recommendedName>
</protein>
<reference evidence="1 2" key="1">
    <citation type="submission" date="2023-07" db="EMBL/GenBank/DDBJ databases">
        <authorList>
            <person name="Peeters C."/>
        </authorList>
    </citation>
    <scope>NUCLEOTIDE SEQUENCE [LARGE SCALE GENOMIC DNA]</scope>
    <source>
        <strain evidence="1 2">LMG 32965</strain>
    </source>
</reference>
<proteinExistence type="predicted"/>
<comment type="caution">
    <text evidence="1">The sequence shown here is derived from an EMBL/GenBank/DDBJ whole genome shotgun (WGS) entry which is preliminary data.</text>
</comment>
<name>A0ABN9KFH2_9RALS</name>
<dbReference type="Pfam" id="PF13148">
    <property type="entry name" value="DUF3987"/>
    <property type="match status" value="1"/>
</dbReference>
<sequence>MKGIDVPILEYSDGRAIHQPPKMQGSFPTHAFPSIMGDAIREASQTLNLPVELPAQAALGAVSLVSQNFISVKCPNYAPAPCALFLMAVSDSSAGKSPAEERFLRAVKAFELRQEEDRAAGMPIYHAELKIWRDDDLRLAKDYRDAEPGSAEAQNIREMRLQHERDRPVEPLVRELRYGELSPQGLRDALVANGAVGILSPEADPVINGMTFSQPAILSGYWSGEDRPVGLASGKRRPPAPQLTIEVMCQTPKFADYMTSRGRDAFSTGLFARMLVMAPQCNDMAQQETCIEEVPEPKLKLFNERVTRILSQAIPAPRDRVVLHLSEHAKRYWKAYKDAISAELNSDYSIEIKLFFRKLAQQASRIAALFHYIEDQPGDISAEAMRNAITLCEWYTFEYVRIFTPYAPSEGQKCTAWAEKLLAWLQDVDTGRLFYRNLRIGEYTERDLRNYSSLRGDHQALQAAIDILQQQGHIAVVCGKKGGRVIIYPALRTSQQYPYQPFPSNVQFAANPNLTIPTRWNSHLGEWGNG</sequence>
<evidence type="ECO:0000313" key="1">
    <source>
        <dbReference type="EMBL" id="CAJ0893247.1"/>
    </source>
</evidence>